<evidence type="ECO:0000313" key="3">
    <source>
        <dbReference type="Proteomes" id="UP000504638"/>
    </source>
</evidence>
<dbReference type="RefSeq" id="XP_033532646.1">
    <property type="nucleotide sequence ID" value="XM_033679776.1"/>
</dbReference>
<reference evidence="4" key="3">
    <citation type="submission" date="2025-04" db="UniProtKB">
        <authorList>
            <consortium name="RefSeq"/>
        </authorList>
    </citation>
    <scope>IDENTIFICATION</scope>
    <source>
        <strain evidence="4">CBS 781.70</strain>
    </source>
</reference>
<evidence type="ECO:0000313" key="2">
    <source>
        <dbReference type="EMBL" id="KAF1811015.1"/>
    </source>
</evidence>
<proteinExistence type="predicted"/>
<reference evidence="2 4" key="1">
    <citation type="submission" date="2020-01" db="EMBL/GenBank/DDBJ databases">
        <authorList>
            <consortium name="DOE Joint Genome Institute"/>
            <person name="Haridas S."/>
            <person name="Albert R."/>
            <person name="Binder M."/>
            <person name="Bloem J."/>
            <person name="Labutti K."/>
            <person name="Salamov A."/>
            <person name="Andreopoulos B."/>
            <person name="Baker S.E."/>
            <person name="Barry K."/>
            <person name="Bills G."/>
            <person name="Bluhm B.H."/>
            <person name="Cannon C."/>
            <person name="Castanera R."/>
            <person name="Culley D.E."/>
            <person name="Daum C."/>
            <person name="Ezra D."/>
            <person name="Gonzalez J.B."/>
            <person name="Henrissat B."/>
            <person name="Kuo A."/>
            <person name="Liang C."/>
            <person name="Lipzen A."/>
            <person name="Lutzoni F."/>
            <person name="Magnuson J."/>
            <person name="Mondo S."/>
            <person name="Nolan M."/>
            <person name="Ohm R."/>
            <person name="Pangilinan J."/>
            <person name="Park H.-J."/>
            <person name="Ramirez L."/>
            <person name="Alfaro M."/>
            <person name="Sun H."/>
            <person name="Tritt A."/>
            <person name="Yoshinaga Y."/>
            <person name="Zwiers L.-H."/>
            <person name="Turgeon B.G."/>
            <person name="Goodwin S.B."/>
            <person name="Spatafora J.W."/>
            <person name="Crous P.W."/>
            <person name="Grigoriev I.V."/>
        </authorList>
    </citation>
    <scope>NUCLEOTIDE SEQUENCE</scope>
    <source>
        <strain evidence="2 4">CBS 781.70</strain>
    </source>
</reference>
<sequence length="73" mass="8058">MSRTLTCSSRCALRIDFYPIWEQYPGNSSDSSQPLECARKVRQAKPPPSPECMPSAVTDQGPYPPIPESMKAA</sequence>
<dbReference type="Proteomes" id="UP000504638">
    <property type="component" value="Unplaced"/>
</dbReference>
<name>A0A6G1FYR9_9PEZI</name>
<reference evidence="4" key="2">
    <citation type="submission" date="2020-04" db="EMBL/GenBank/DDBJ databases">
        <authorList>
            <consortium name="NCBI Genome Project"/>
        </authorList>
    </citation>
    <scope>NUCLEOTIDE SEQUENCE</scope>
    <source>
        <strain evidence="4">CBS 781.70</strain>
    </source>
</reference>
<protein>
    <submittedName>
        <fullName evidence="2 4">Uncharacterized protein</fullName>
    </submittedName>
</protein>
<feature type="region of interest" description="Disordered" evidence="1">
    <location>
        <begin position="25"/>
        <end position="73"/>
    </location>
</feature>
<keyword evidence="3" id="KW-1185">Reference proteome</keyword>
<evidence type="ECO:0000313" key="4">
    <source>
        <dbReference type="RefSeq" id="XP_033532646.1"/>
    </source>
</evidence>
<accession>A0A6G1FYR9</accession>
<dbReference type="GeneID" id="54420346"/>
<evidence type="ECO:0000256" key="1">
    <source>
        <dbReference type="SAM" id="MobiDB-lite"/>
    </source>
</evidence>
<dbReference type="EMBL" id="ML975163">
    <property type="protein sequence ID" value="KAF1811015.1"/>
    <property type="molecule type" value="Genomic_DNA"/>
</dbReference>
<organism evidence="2">
    <name type="scientific">Eremomyces bilateralis CBS 781.70</name>
    <dbReference type="NCBI Taxonomy" id="1392243"/>
    <lineage>
        <taxon>Eukaryota</taxon>
        <taxon>Fungi</taxon>
        <taxon>Dikarya</taxon>
        <taxon>Ascomycota</taxon>
        <taxon>Pezizomycotina</taxon>
        <taxon>Dothideomycetes</taxon>
        <taxon>Dothideomycetes incertae sedis</taxon>
        <taxon>Eremomycetales</taxon>
        <taxon>Eremomycetaceae</taxon>
        <taxon>Eremomyces</taxon>
    </lineage>
</organism>
<gene>
    <name evidence="2 4" type="ORF">P152DRAFT_459887</name>
</gene>
<feature type="compositionally biased region" description="Polar residues" evidence="1">
    <location>
        <begin position="25"/>
        <end position="34"/>
    </location>
</feature>
<dbReference type="AlphaFoldDB" id="A0A6G1FYR9"/>